<comment type="similarity">
    <text evidence="2">Belongs to the SAS10 family.</text>
</comment>
<dbReference type="AlphaFoldDB" id="A0AAV7JF26"/>
<protein>
    <recommendedName>
        <fullName evidence="6">Sas10 C-terminal domain-containing protein</fullName>
    </recommendedName>
</protein>
<dbReference type="Pfam" id="PF09368">
    <property type="entry name" value="Sas10"/>
    <property type="match status" value="1"/>
</dbReference>
<keyword evidence="3" id="KW-0597">Phosphoprotein</keyword>
<feature type="region of interest" description="Disordered" evidence="5">
    <location>
        <begin position="451"/>
        <end position="473"/>
    </location>
</feature>
<evidence type="ECO:0000256" key="5">
    <source>
        <dbReference type="SAM" id="MobiDB-lite"/>
    </source>
</evidence>
<gene>
    <name evidence="7" type="ORF">LOD99_8953</name>
</gene>
<evidence type="ECO:0000256" key="2">
    <source>
        <dbReference type="ARBA" id="ARBA00010979"/>
    </source>
</evidence>
<evidence type="ECO:0000256" key="3">
    <source>
        <dbReference type="ARBA" id="ARBA00022553"/>
    </source>
</evidence>
<dbReference type="InterPro" id="IPR007146">
    <property type="entry name" value="Sas10/Utp3/C1D"/>
</dbReference>
<dbReference type="PANTHER" id="PTHR13237">
    <property type="entry name" value="SOMETHING ABOUT SILENCING PROTEIN 10-RELATED"/>
    <property type="match status" value="1"/>
</dbReference>
<dbReference type="PANTHER" id="PTHR13237:SF8">
    <property type="entry name" value="SOMETHING ABOUT SILENCING PROTEIN 10"/>
    <property type="match status" value="1"/>
</dbReference>
<keyword evidence="8" id="KW-1185">Reference proteome</keyword>
<accession>A0AAV7JF26</accession>
<comment type="subcellular location">
    <subcellularLocation>
        <location evidence="1">Nucleus</location>
    </subcellularLocation>
</comment>
<dbReference type="Pfam" id="PF04000">
    <property type="entry name" value="Sas10_Utp3"/>
    <property type="match status" value="1"/>
</dbReference>
<evidence type="ECO:0000256" key="1">
    <source>
        <dbReference type="ARBA" id="ARBA00004123"/>
    </source>
</evidence>
<comment type="caution">
    <text evidence="7">The sequence shown here is derived from an EMBL/GenBank/DDBJ whole genome shotgun (WGS) entry which is preliminary data.</text>
</comment>
<dbReference type="Proteomes" id="UP001165289">
    <property type="component" value="Unassembled WGS sequence"/>
</dbReference>
<evidence type="ECO:0000259" key="6">
    <source>
        <dbReference type="Pfam" id="PF09368"/>
    </source>
</evidence>
<keyword evidence="4" id="KW-0539">Nucleus</keyword>
<proteinExistence type="inferred from homology"/>
<sequence>MSEFIQIGLTVRYTYMPKHRIRKKPHAVSSLTSIPLEEPGLTDPTQYLDEIDSYHQSRTTNLKKRASADNFKDHLLSASEGETSSGEYHEREEVLPLDLSSSEADAEEQIGEMREYFSDQSEESVGAEVGWGSKKRTFYDTDFVGDEKKGQREQTELALEEEREALSLQKRLTSGLTEKDYLTHDLLSTLSISRPDPAYDTTKDDNTVLAESPELNELIQDLQSHISLLNSLILPSLSIARNITQPPSNLLLYLNTYSSLSLSYCCSILFYLSLRASGVAVATHPVCERLVTSRALLSQLTVLNKDLQPELESWLQQKLNDTDISSDINPIGLNNGDNPIENSQELIDTVSDKNSVTELNLPNPATEVDRYASLTPLEFYDVMMRERKERKKLKKANKHITTNTEEENIVETGETKRPINYDIKKNKGLTPRRKKELRNPRVRQRMKYKRALKNRKGQVAGTRPRTSLYPGELTGIRDDISKSRKIR</sequence>
<name>A0AAV7JF26_9METZ</name>
<organism evidence="7 8">
    <name type="scientific">Oopsacas minuta</name>
    <dbReference type="NCBI Taxonomy" id="111878"/>
    <lineage>
        <taxon>Eukaryota</taxon>
        <taxon>Metazoa</taxon>
        <taxon>Porifera</taxon>
        <taxon>Hexactinellida</taxon>
        <taxon>Hexasterophora</taxon>
        <taxon>Lyssacinosida</taxon>
        <taxon>Leucopsacidae</taxon>
        <taxon>Oopsacas</taxon>
    </lineage>
</organism>
<feature type="domain" description="Sas10 C-terminal" evidence="6">
    <location>
        <begin position="414"/>
        <end position="486"/>
    </location>
</feature>
<reference evidence="7 8" key="1">
    <citation type="journal article" date="2023" name="BMC Biol.">
        <title>The compact genome of the sponge Oopsacas minuta (Hexactinellida) is lacking key metazoan core genes.</title>
        <authorList>
            <person name="Santini S."/>
            <person name="Schenkelaars Q."/>
            <person name="Jourda C."/>
            <person name="Duchesne M."/>
            <person name="Belahbib H."/>
            <person name="Rocher C."/>
            <person name="Selva M."/>
            <person name="Riesgo A."/>
            <person name="Vervoort M."/>
            <person name="Leys S.P."/>
            <person name="Kodjabachian L."/>
            <person name="Le Bivic A."/>
            <person name="Borchiellini C."/>
            <person name="Claverie J.M."/>
            <person name="Renard E."/>
        </authorList>
    </citation>
    <scope>NUCLEOTIDE SEQUENCE [LARGE SCALE GENOMIC DNA]</scope>
    <source>
        <strain evidence="7">SPO-2</strain>
    </source>
</reference>
<dbReference type="GO" id="GO:0000462">
    <property type="term" value="P:maturation of SSU-rRNA from tricistronic rRNA transcript (SSU-rRNA, 5.8S rRNA, LSU-rRNA)"/>
    <property type="evidence" value="ECO:0007669"/>
    <property type="project" value="TreeGrafter"/>
</dbReference>
<dbReference type="EMBL" id="JAKMXF010000347">
    <property type="protein sequence ID" value="KAI6647029.1"/>
    <property type="molecule type" value="Genomic_DNA"/>
</dbReference>
<evidence type="ECO:0000256" key="4">
    <source>
        <dbReference type="ARBA" id="ARBA00023242"/>
    </source>
</evidence>
<dbReference type="InterPro" id="IPR018972">
    <property type="entry name" value="Sas10_C_dom"/>
</dbReference>
<evidence type="ECO:0000313" key="8">
    <source>
        <dbReference type="Proteomes" id="UP001165289"/>
    </source>
</evidence>
<dbReference type="GO" id="GO:0032040">
    <property type="term" value="C:small-subunit processome"/>
    <property type="evidence" value="ECO:0007669"/>
    <property type="project" value="TreeGrafter"/>
</dbReference>
<evidence type="ECO:0000313" key="7">
    <source>
        <dbReference type="EMBL" id="KAI6647029.1"/>
    </source>
</evidence>